<dbReference type="PRINTS" id="PR00111">
    <property type="entry name" value="ABHYDROLASE"/>
</dbReference>
<dbReference type="InterPro" id="IPR022742">
    <property type="entry name" value="Hydrolase_4"/>
</dbReference>
<accession>A0A812D6S4</accession>
<protein>
    <submittedName>
        <fullName evidence="3">MGLL</fullName>
        <ecNumber evidence="3">3.1.1.23</ecNumber>
    </submittedName>
</protein>
<dbReference type="Proteomes" id="UP000597762">
    <property type="component" value="Unassembled WGS sequence"/>
</dbReference>
<evidence type="ECO:0000256" key="1">
    <source>
        <dbReference type="SAM" id="MobiDB-lite"/>
    </source>
</evidence>
<dbReference type="Gene3D" id="3.40.50.1820">
    <property type="entry name" value="alpha/beta hydrolase"/>
    <property type="match status" value="1"/>
</dbReference>
<evidence type="ECO:0000313" key="4">
    <source>
        <dbReference type="Proteomes" id="UP000597762"/>
    </source>
</evidence>
<evidence type="ECO:0000313" key="3">
    <source>
        <dbReference type="EMBL" id="CAE1286950.1"/>
    </source>
</evidence>
<feature type="region of interest" description="Disordered" evidence="1">
    <location>
        <begin position="1"/>
        <end position="26"/>
    </location>
</feature>
<reference evidence="3" key="1">
    <citation type="submission" date="2021-01" db="EMBL/GenBank/DDBJ databases">
        <authorList>
            <person name="Li R."/>
            <person name="Bekaert M."/>
        </authorList>
    </citation>
    <scope>NUCLEOTIDE SEQUENCE</scope>
    <source>
        <strain evidence="3">Farmed</strain>
    </source>
</reference>
<feature type="compositionally biased region" description="Polar residues" evidence="1">
    <location>
        <begin position="1"/>
        <end position="11"/>
    </location>
</feature>
<dbReference type="AlphaFoldDB" id="A0A812D6S4"/>
<dbReference type="PANTHER" id="PTHR11614">
    <property type="entry name" value="PHOSPHOLIPASE-RELATED"/>
    <property type="match status" value="1"/>
</dbReference>
<dbReference type="EMBL" id="CAHIKZ030002445">
    <property type="protein sequence ID" value="CAE1286950.1"/>
    <property type="molecule type" value="Genomic_DNA"/>
</dbReference>
<dbReference type="Pfam" id="PF12146">
    <property type="entry name" value="Hydrolase_4"/>
    <property type="match status" value="1"/>
</dbReference>
<feature type="domain" description="Serine aminopeptidase S33" evidence="2">
    <location>
        <begin position="51"/>
        <end position="287"/>
    </location>
</feature>
<sequence>MPHSVNGTTNDPNKDDKKQIREKKERHTLINADGERLFCKYWVNEIANFTPKGLVFIAHGYAEHCLRYTQLAHTLIKQQLYPFSHDHVGHGQSEGEEVNVLHFDYFARDIIQHINMVKSKFPGIPVFIIGHSMGGCIALRISLKRPDLISKMVLIGPCVIPFKEVNNFCVRSLVKFLGAFFPDFPIFVKVNENMLTWNEQQIALIKTDPLTYHGFMKAGFIKTFIEALSDLQVNLPKINCPMLILHGQEDIIVPPEHSKILHEKASSQDKTLKIYPELRHQLHAEKEPDGDAIRQEIVQWLITPTK</sequence>
<organism evidence="3 4">
    <name type="scientific">Acanthosepion pharaonis</name>
    <name type="common">Pharaoh cuttlefish</name>
    <name type="synonym">Sepia pharaonis</name>
    <dbReference type="NCBI Taxonomy" id="158019"/>
    <lineage>
        <taxon>Eukaryota</taxon>
        <taxon>Metazoa</taxon>
        <taxon>Spiralia</taxon>
        <taxon>Lophotrochozoa</taxon>
        <taxon>Mollusca</taxon>
        <taxon>Cephalopoda</taxon>
        <taxon>Coleoidea</taxon>
        <taxon>Decapodiformes</taxon>
        <taxon>Sepiida</taxon>
        <taxon>Sepiina</taxon>
        <taxon>Sepiidae</taxon>
        <taxon>Acanthosepion</taxon>
    </lineage>
</organism>
<comment type="caution">
    <text evidence="3">The sequence shown here is derived from an EMBL/GenBank/DDBJ whole genome shotgun (WGS) entry which is preliminary data.</text>
</comment>
<name>A0A812D6S4_ACAPH</name>
<dbReference type="GO" id="GO:0047372">
    <property type="term" value="F:monoacylglycerol lipase activity"/>
    <property type="evidence" value="ECO:0007669"/>
    <property type="project" value="UniProtKB-EC"/>
</dbReference>
<keyword evidence="4" id="KW-1185">Reference proteome</keyword>
<dbReference type="InterPro" id="IPR051044">
    <property type="entry name" value="MAG_DAG_Lipase"/>
</dbReference>
<dbReference type="OrthoDB" id="2498029at2759"/>
<proteinExistence type="predicted"/>
<gene>
    <name evidence="3" type="ORF">SPHA_46340</name>
</gene>
<dbReference type="InterPro" id="IPR000073">
    <property type="entry name" value="AB_hydrolase_1"/>
</dbReference>
<feature type="compositionally biased region" description="Basic and acidic residues" evidence="1">
    <location>
        <begin position="12"/>
        <end position="26"/>
    </location>
</feature>
<keyword evidence="3" id="KW-0378">Hydrolase</keyword>
<evidence type="ECO:0000259" key="2">
    <source>
        <dbReference type="Pfam" id="PF12146"/>
    </source>
</evidence>
<dbReference type="SUPFAM" id="SSF53474">
    <property type="entry name" value="alpha/beta-Hydrolases"/>
    <property type="match status" value="1"/>
</dbReference>
<dbReference type="EC" id="3.1.1.23" evidence="3"/>
<dbReference type="InterPro" id="IPR029058">
    <property type="entry name" value="AB_hydrolase_fold"/>
</dbReference>
<dbReference type="FunFam" id="3.40.50.1820:FF:000117">
    <property type="entry name" value="Monoglyceride lipase, putative"/>
    <property type="match status" value="1"/>
</dbReference>